<feature type="compositionally biased region" description="Low complexity" evidence="19">
    <location>
        <begin position="694"/>
        <end position="704"/>
    </location>
</feature>
<evidence type="ECO:0000259" key="20">
    <source>
        <dbReference type="PROSITE" id="PS50405"/>
    </source>
</evidence>
<keyword evidence="8" id="KW-0862">Zinc</keyword>
<dbReference type="InterPro" id="IPR006195">
    <property type="entry name" value="aa-tRNA-synth_II"/>
</dbReference>
<dbReference type="InterPro" id="IPR000738">
    <property type="entry name" value="WHEP-TRS_dom"/>
</dbReference>
<dbReference type="Pfam" id="PF00587">
    <property type="entry name" value="tRNA-synt_2b"/>
    <property type="match status" value="1"/>
</dbReference>
<dbReference type="GO" id="GO:0004818">
    <property type="term" value="F:glutamate-tRNA ligase activity"/>
    <property type="evidence" value="ECO:0007669"/>
    <property type="project" value="UniProtKB-EC"/>
</dbReference>
<name>A0A3B5AKB0_9TELE</name>
<dbReference type="Gene3D" id="3.30.110.30">
    <property type="entry name" value="C-terminal domain of ProRS"/>
    <property type="match status" value="1"/>
</dbReference>
<evidence type="ECO:0000256" key="16">
    <source>
        <dbReference type="ARBA" id="ARBA00061295"/>
    </source>
</evidence>
<accession>A0A3B5AKB0</accession>
<feature type="domain" description="WHEP-TRS" evidence="22">
    <location>
        <begin position="705"/>
        <end position="764"/>
    </location>
</feature>
<dbReference type="CDD" id="cd00807">
    <property type="entry name" value="GlnRS_core"/>
    <property type="match status" value="1"/>
</dbReference>
<dbReference type="PROSITE" id="PS51185">
    <property type="entry name" value="WHEP_TRS_2"/>
    <property type="match status" value="3"/>
</dbReference>
<comment type="similarity">
    <text evidence="16">In the N-terminal section; belongs to the class-I aminoacyl-tRNA synthetase family. Glutamate--tRNA ligase type 2 subfamily.</text>
</comment>
<feature type="compositionally biased region" description="Basic and acidic residues" evidence="19">
    <location>
        <begin position="681"/>
        <end position="693"/>
    </location>
</feature>
<dbReference type="FunFam" id="3.40.50.800:FF:000005">
    <property type="entry name" value="bifunctional glutamate/proline--tRNA ligase"/>
    <property type="match status" value="1"/>
</dbReference>
<evidence type="ECO:0000256" key="5">
    <source>
        <dbReference type="ARBA" id="ARBA00022598"/>
    </source>
</evidence>
<dbReference type="Pfam" id="PF00749">
    <property type="entry name" value="tRNA-synt_1c"/>
    <property type="match status" value="1"/>
</dbReference>
<dbReference type="InterPro" id="IPR036621">
    <property type="entry name" value="Anticodon-bd_dom_sf"/>
</dbReference>
<dbReference type="SUPFAM" id="SSF64586">
    <property type="entry name" value="C-terminal domain of ProRS"/>
    <property type="match status" value="1"/>
</dbReference>
<dbReference type="InterPro" id="IPR017449">
    <property type="entry name" value="Pro-tRNA_synth_II"/>
</dbReference>
<dbReference type="InterPro" id="IPR033721">
    <property type="entry name" value="ProRS_core_arch_euk"/>
</dbReference>
<evidence type="ECO:0000256" key="19">
    <source>
        <dbReference type="SAM" id="MobiDB-lite"/>
    </source>
</evidence>
<dbReference type="Gene3D" id="1.10.287.10">
    <property type="entry name" value="S15/NS1, RNA-binding"/>
    <property type="match status" value="3"/>
</dbReference>
<dbReference type="InterPro" id="IPR036282">
    <property type="entry name" value="Glutathione-S-Trfase_C_sf"/>
</dbReference>
<dbReference type="Pfam" id="PF03129">
    <property type="entry name" value="HGTP_anticodon"/>
    <property type="match status" value="1"/>
</dbReference>
<dbReference type="PROSITE" id="PS50405">
    <property type="entry name" value="GST_CTER"/>
    <property type="match status" value="1"/>
</dbReference>
<evidence type="ECO:0000256" key="2">
    <source>
        <dbReference type="ARBA" id="ARBA00012831"/>
    </source>
</evidence>
<dbReference type="Ensembl" id="ENSSPAT00000014202.1">
    <property type="protein sequence ID" value="ENSSPAP00000013967.1"/>
    <property type="gene ID" value="ENSSPAG00000010408.1"/>
</dbReference>
<dbReference type="PROSITE" id="PS50862">
    <property type="entry name" value="AA_TRNA_LIGASE_II"/>
    <property type="match status" value="1"/>
</dbReference>
<dbReference type="SMART" id="SM00991">
    <property type="entry name" value="WHEP-TRS"/>
    <property type="match status" value="3"/>
</dbReference>
<keyword evidence="5" id="KW-0436">Ligase</keyword>
<evidence type="ECO:0000256" key="10">
    <source>
        <dbReference type="ARBA" id="ARBA00022884"/>
    </source>
</evidence>
<dbReference type="InterPro" id="IPR011035">
    <property type="entry name" value="Ribosomal_bL25/Gln-tRNA_synth"/>
</dbReference>
<dbReference type="Gene3D" id="3.40.50.800">
    <property type="entry name" value="Anticodon-binding domain"/>
    <property type="match status" value="1"/>
</dbReference>
<dbReference type="SMART" id="SM00946">
    <property type="entry name" value="ProRS-C_1"/>
    <property type="match status" value="1"/>
</dbReference>
<dbReference type="Gene3D" id="1.20.1050.130">
    <property type="match status" value="1"/>
</dbReference>
<dbReference type="GO" id="GO:0005737">
    <property type="term" value="C:cytoplasm"/>
    <property type="evidence" value="ECO:0007669"/>
    <property type="project" value="InterPro"/>
</dbReference>
<sequence length="1474" mass="164889">AAEHVRSSVPVSVEEGKDTRLHISDSIQFNDGNSISRYLARVAPALGLYGANTMEQTEVDHWLEFSARRVCDQPGLTGALGELDKALSLRTFLVGHALTLADLSVWAALKGHVEWPSHGKSFPHVNRWFSFLSSQVPFTAVGNKYASKKSDERKQDVGKFVDLPGAEMGKVVVRFPPEASGYLHIGHAKAALLNQHYQVTFKGKLIMRFDDTNPEKEKEDFEKVILEDVAMLQIHPDQFTYTSDHFLTIMRYAEQLLAEGKAYIDNTPPEQMKQEREQRTESKCRNNTVEQNMKMWSEMKAGTEQGQTCCMRAKIDMNSNNGCMRDPTLYRCKNTPHPRTGGTYKVYPTYDFACPIVDSLEGVTHALRTTEYHDRDEQFYWIIDALRLRKPYIWEYSRLNLNNTVLSKRKLTWFVDQGYVDGWDDPRFPTVRGVLRRGMTVEGLKQFIAAQGGSRSVVNMEWDKIWAFNKKVIDPVAPRYTALSSSYVVPVSVPEAAEEMKEVAKHPKNTEVGMKDVWYGPRVLVEGADAETFTEGEVVTFINWGNLIITKINKGADGKVVSMEARLNLDNKDYKKTTKITWLTETNSAPLLPTICINYQPLISKAVITKDDDFKEYINKNSKLEEKMLGDPCLKNLKKGDVIQLQRRGFYICDQPYEPVSPNSCKESPCVLLYIPDGHTKEMPTAGSKDKSKSQTSTSAPASTSATNLFSSIVAQGETVRQLKAAKAPKDELDKVDAAVKQLLALKAEFKQLTGQDYKPGMVTPAPSAPSPVTSSSPSSSSSSSSGLYERVAQQGEVVRKLKSEKAPKVFRCHIAERLLALKAEYKQVTGQEYKPGAAPAQKAPAPVQNSPSPAPAATGLYEKVAEQGEVVRKLKTEKAPKDQVDAAVKQLLALKNKYKTLTGEDYKPVTAAGATGGEDKNRKERENKSEKQGGGGGGGKKGKGDKAGQGKESSGGAGGSGEGQGPKKQTRLGLEAKKEENLADWYSQVITKAEMIEYYDVSGCYVLRPWAFSIWEAIKEFFDKEIKKLGVENCYFPMFVSQAALEKEKSHIADFAPEVAWVTRSGKTELADCWCVFFFVVFLYWYEPEYLFLFNSSHRDLPIKLNQWCNVVRWEFKHPQPFLRTREFLWQEGHTAFATKEEAAEEVLQILDLYAKVYEELMAIPVVKGRKTEKEKFAGGDYTTTVEAFISASGRAIQGATSHHLGQNFSRMFEIVFEDPKRPGEKQLAFQNSWGITTRTIGVLTMVHGDNMGLVLPPRVACLQIVIIPCGITASLPEHEKEALLAQCSKYLTRLQDAGIRVKADLRDNYSPGWKFNHWELKGVPIRLEVGPKDMQQHQCVAVRRDSGTKVTVPEAEVEKKLTTMLEDIQNSLFKKASDDLKTHMVAADTMEQFQKELDQGKIVQIPFCGGIECEDWIKKTTAKDQDLEPGAPSMGAKSLCIPFSPLKTLQPGQMCVSSKEPAQYYTLFGRSY</sequence>
<dbReference type="InterPro" id="IPR009068">
    <property type="entry name" value="uS15_NS1_RNA-bd_sf"/>
</dbReference>
<dbReference type="NCBIfam" id="TIGR00463">
    <property type="entry name" value="gltX_arch"/>
    <property type="match status" value="1"/>
</dbReference>
<evidence type="ECO:0000256" key="12">
    <source>
        <dbReference type="ARBA" id="ARBA00023146"/>
    </source>
</evidence>
<dbReference type="Gene3D" id="3.30.930.10">
    <property type="entry name" value="Bira Bifunctional Protein, Domain 2"/>
    <property type="match status" value="2"/>
</dbReference>
<keyword evidence="4" id="KW-0597">Phosphoprotein</keyword>
<dbReference type="Pfam" id="PF20974">
    <property type="entry name" value="tRNA-synt_1c_C2"/>
    <property type="match status" value="1"/>
</dbReference>
<dbReference type="FunFam" id="3.40.50.620:FF:000070">
    <property type="entry name" value="Bifunctional glutamate/proline--tRNA ligase"/>
    <property type="match status" value="1"/>
</dbReference>
<dbReference type="CDD" id="cd10309">
    <property type="entry name" value="GST_C_GluProRS_N"/>
    <property type="match status" value="1"/>
</dbReference>
<dbReference type="PROSITE" id="PS00178">
    <property type="entry name" value="AA_TRNA_LIGASE_I"/>
    <property type="match status" value="1"/>
</dbReference>
<dbReference type="CDD" id="cd00862">
    <property type="entry name" value="ProRS_anticodon_zinc"/>
    <property type="match status" value="1"/>
</dbReference>
<feature type="domain" description="WHEP-TRS" evidence="22">
    <location>
        <begin position="784"/>
        <end position="840"/>
    </location>
</feature>
<dbReference type="EC" id="6.1.1.17" evidence="3"/>
<dbReference type="InterPro" id="IPR004499">
    <property type="entry name" value="Pro-tRNA-ligase_IIa_arc-type"/>
</dbReference>
<dbReference type="GO" id="GO:0046872">
    <property type="term" value="F:metal ion binding"/>
    <property type="evidence" value="ECO:0007669"/>
    <property type="project" value="UniProtKB-KW"/>
</dbReference>
<evidence type="ECO:0000256" key="3">
    <source>
        <dbReference type="ARBA" id="ARBA00012835"/>
    </source>
</evidence>
<dbReference type="GO" id="GO:0005524">
    <property type="term" value="F:ATP binding"/>
    <property type="evidence" value="ECO:0007669"/>
    <property type="project" value="UniProtKB-KW"/>
</dbReference>
<feature type="compositionally biased region" description="Basic and acidic residues" evidence="19">
    <location>
        <begin position="918"/>
        <end position="932"/>
    </location>
</feature>
<dbReference type="SUPFAM" id="SSF47616">
    <property type="entry name" value="GST C-terminal domain-like"/>
    <property type="match status" value="1"/>
</dbReference>
<keyword evidence="12" id="KW-0030">Aminoacyl-tRNA synthetase</keyword>
<keyword evidence="11" id="KW-0648">Protein biosynthesis</keyword>
<evidence type="ECO:0000256" key="17">
    <source>
        <dbReference type="ARBA" id="ARBA00067786"/>
    </source>
</evidence>
<dbReference type="InterPro" id="IPR045864">
    <property type="entry name" value="aa-tRNA-synth_II/BPL/LPL"/>
</dbReference>
<dbReference type="GO" id="GO:0003723">
    <property type="term" value="F:RNA binding"/>
    <property type="evidence" value="ECO:0007669"/>
    <property type="project" value="UniProtKB-KW"/>
</dbReference>
<dbReference type="InterPro" id="IPR016061">
    <property type="entry name" value="Pro-tRNA_ligase_II_C"/>
</dbReference>
<dbReference type="HAMAP" id="MF_01571">
    <property type="entry name" value="Pro_tRNA_synth_type3"/>
    <property type="match status" value="1"/>
</dbReference>
<comment type="catalytic activity">
    <reaction evidence="14">
        <text>tRNA(Glu) + L-glutamate + ATP = L-glutamyl-tRNA(Glu) + AMP + diphosphate</text>
        <dbReference type="Rhea" id="RHEA:23540"/>
        <dbReference type="Rhea" id="RHEA-COMP:9663"/>
        <dbReference type="Rhea" id="RHEA-COMP:9680"/>
        <dbReference type="ChEBI" id="CHEBI:29985"/>
        <dbReference type="ChEBI" id="CHEBI:30616"/>
        <dbReference type="ChEBI" id="CHEBI:33019"/>
        <dbReference type="ChEBI" id="CHEBI:78442"/>
        <dbReference type="ChEBI" id="CHEBI:78520"/>
        <dbReference type="ChEBI" id="CHEBI:456215"/>
        <dbReference type="EC" id="6.1.1.17"/>
    </reaction>
    <physiologicalReaction direction="left-to-right" evidence="14">
        <dbReference type="Rhea" id="RHEA:23541"/>
    </physiologicalReaction>
</comment>
<dbReference type="InterPro" id="IPR002314">
    <property type="entry name" value="aa-tRNA-synt_IIb"/>
</dbReference>
<feature type="region of interest" description="Disordered" evidence="19">
    <location>
        <begin position="909"/>
        <end position="971"/>
    </location>
</feature>
<evidence type="ECO:0000256" key="1">
    <source>
        <dbReference type="ARBA" id="ARBA00009968"/>
    </source>
</evidence>
<evidence type="ECO:0000313" key="23">
    <source>
        <dbReference type="Ensembl" id="ENSSPAP00000013967.1"/>
    </source>
</evidence>
<dbReference type="Gene3D" id="3.90.800.10">
    <property type="entry name" value="Glutamyl-tRNA Synthetase, Domain 3"/>
    <property type="match status" value="1"/>
</dbReference>
<dbReference type="GO" id="GO:0006424">
    <property type="term" value="P:glutamyl-tRNA aminoacylation"/>
    <property type="evidence" value="ECO:0007669"/>
    <property type="project" value="InterPro"/>
</dbReference>
<dbReference type="FunFam" id="1.10.1160.10:FF:000001">
    <property type="entry name" value="Glutamine--tRNA ligase"/>
    <property type="match status" value="1"/>
</dbReference>
<dbReference type="PROSITE" id="PS00762">
    <property type="entry name" value="WHEP_TRS_1"/>
    <property type="match status" value="1"/>
</dbReference>
<dbReference type="InterPro" id="IPR020056">
    <property type="entry name" value="Rbsml_bL25/Gln-tRNA_synth_N"/>
</dbReference>
<dbReference type="InterPro" id="IPR004046">
    <property type="entry name" value="GST_C"/>
</dbReference>
<keyword evidence="7" id="KW-0547">Nucleotide-binding</keyword>
<feature type="region of interest" description="Disordered" evidence="19">
    <location>
        <begin position="837"/>
        <end position="858"/>
    </location>
</feature>
<dbReference type="Gene3D" id="2.40.240.10">
    <property type="entry name" value="Ribosomal Protein L25, Chain P"/>
    <property type="match status" value="1"/>
</dbReference>
<dbReference type="InterPro" id="IPR014729">
    <property type="entry name" value="Rossmann-like_a/b/a_fold"/>
</dbReference>
<dbReference type="GO" id="GO:0006433">
    <property type="term" value="P:prolyl-tRNA aminoacylation"/>
    <property type="evidence" value="ECO:0007669"/>
    <property type="project" value="InterPro"/>
</dbReference>
<dbReference type="InterPro" id="IPR020061">
    <property type="entry name" value="Glu_tRNA_lig_a-bdl"/>
</dbReference>
<dbReference type="InterPro" id="IPR004154">
    <property type="entry name" value="Anticodon-bd"/>
</dbReference>
<feature type="domain" description="Aminoacyl-transfer RNA synthetases class-II family profile" evidence="21">
    <location>
        <begin position="1004"/>
        <end position="1258"/>
    </location>
</feature>
<evidence type="ECO:0000256" key="11">
    <source>
        <dbReference type="ARBA" id="ARBA00022917"/>
    </source>
</evidence>
<dbReference type="NCBIfam" id="TIGR00408">
    <property type="entry name" value="proS_fam_I"/>
    <property type="match status" value="1"/>
</dbReference>
<dbReference type="SUPFAM" id="SSF52374">
    <property type="entry name" value="Nucleotidylyl transferase"/>
    <property type="match status" value="1"/>
</dbReference>
<evidence type="ECO:0000256" key="13">
    <source>
        <dbReference type="ARBA" id="ARBA00023268"/>
    </source>
</evidence>
<dbReference type="Pfam" id="PF03950">
    <property type="entry name" value="tRNA-synt_1c_C"/>
    <property type="match status" value="1"/>
</dbReference>
<feature type="compositionally biased region" description="Low complexity" evidence="19">
    <location>
        <begin position="763"/>
        <end position="786"/>
    </location>
</feature>
<evidence type="ECO:0000256" key="4">
    <source>
        <dbReference type="ARBA" id="ARBA00022553"/>
    </source>
</evidence>
<evidence type="ECO:0000256" key="7">
    <source>
        <dbReference type="ARBA" id="ARBA00022741"/>
    </source>
</evidence>
<dbReference type="Pfam" id="PF09180">
    <property type="entry name" value="ProRS-C_1"/>
    <property type="match status" value="1"/>
</dbReference>
<dbReference type="InterPro" id="IPR049437">
    <property type="entry name" value="tRNA-synt_1c_C2"/>
</dbReference>
<reference evidence="23" key="1">
    <citation type="submission" date="2023-09" db="UniProtKB">
        <authorList>
            <consortium name="Ensembl"/>
        </authorList>
    </citation>
    <scope>IDENTIFICATION</scope>
</reference>
<dbReference type="Gene3D" id="3.40.50.620">
    <property type="entry name" value="HUPs"/>
    <property type="match status" value="1"/>
</dbReference>
<evidence type="ECO:0000259" key="21">
    <source>
        <dbReference type="PROSITE" id="PS50862"/>
    </source>
</evidence>
<dbReference type="HAMAP" id="MF_02076">
    <property type="entry name" value="Glu_tRNA_synth_type2"/>
    <property type="match status" value="1"/>
</dbReference>
<evidence type="ECO:0000256" key="8">
    <source>
        <dbReference type="ARBA" id="ARBA00022833"/>
    </source>
</evidence>
<dbReference type="InterPro" id="IPR020059">
    <property type="entry name" value="Glu/Gln-tRNA-synth_Ib_codon-bd"/>
</dbReference>
<dbReference type="SUPFAM" id="SSF55681">
    <property type="entry name" value="Class II aaRS and biotin synthetases"/>
    <property type="match status" value="1"/>
</dbReference>
<dbReference type="FunFam" id="1.10.287.10:FF:000006">
    <property type="entry name" value="Bifunctional glutamate/proline--tRNA ligase"/>
    <property type="match status" value="2"/>
</dbReference>
<comment type="catalytic activity">
    <reaction evidence="15">
        <text>tRNA(Pro) + L-proline + ATP = L-prolyl-tRNA(Pro) + AMP + diphosphate</text>
        <dbReference type="Rhea" id="RHEA:14305"/>
        <dbReference type="Rhea" id="RHEA-COMP:9700"/>
        <dbReference type="Rhea" id="RHEA-COMP:9702"/>
        <dbReference type="ChEBI" id="CHEBI:30616"/>
        <dbReference type="ChEBI" id="CHEBI:33019"/>
        <dbReference type="ChEBI" id="CHEBI:60039"/>
        <dbReference type="ChEBI" id="CHEBI:78442"/>
        <dbReference type="ChEBI" id="CHEBI:78532"/>
        <dbReference type="ChEBI" id="CHEBI:456215"/>
        <dbReference type="EC" id="6.1.1.15"/>
    </reaction>
    <physiologicalReaction direction="left-to-right" evidence="15">
        <dbReference type="Rhea" id="RHEA:14306"/>
    </physiologicalReaction>
</comment>
<keyword evidence="6" id="KW-0479">Metal-binding</keyword>
<dbReference type="FunFam" id="3.30.930.10:FF:000007">
    <property type="entry name" value="Bifunctional glutamate/proline--tRNA ligase"/>
    <property type="match status" value="1"/>
</dbReference>
<dbReference type="InterPro" id="IPR004526">
    <property type="entry name" value="Glu-tRNA-synth_arc/euk"/>
</dbReference>
<dbReference type="Pfam" id="PF00043">
    <property type="entry name" value="GST_C"/>
    <property type="match status" value="1"/>
</dbReference>
<evidence type="ECO:0000256" key="18">
    <source>
        <dbReference type="ARBA" id="ARBA00076053"/>
    </source>
</evidence>
<dbReference type="InterPro" id="IPR001412">
    <property type="entry name" value="aa-tRNA-synth_I_CS"/>
</dbReference>
<dbReference type="CDD" id="cd00778">
    <property type="entry name" value="ProRS_core_arch_euk"/>
    <property type="match status" value="1"/>
</dbReference>
<feature type="region of interest" description="Disordered" evidence="19">
    <location>
        <begin position="757"/>
        <end position="789"/>
    </location>
</feature>
<feature type="region of interest" description="Disordered" evidence="19">
    <location>
        <begin position="681"/>
        <end position="704"/>
    </location>
</feature>
<dbReference type="InterPro" id="IPR000924">
    <property type="entry name" value="Glu/Gln-tRNA-synth"/>
</dbReference>
<dbReference type="SUPFAM" id="SSF50715">
    <property type="entry name" value="Ribosomal protein L25-like"/>
    <property type="match status" value="1"/>
</dbReference>
<feature type="domain" description="GST C-terminal" evidence="20">
    <location>
        <begin position="19"/>
        <end position="157"/>
    </location>
</feature>
<evidence type="ECO:0000259" key="22">
    <source>
        <dbReference type="PROSITE" id="PS51185"/>
    </source>
</evidence>
<dbReference type="PANTHER" id="PTHR43382">
    <property type="entry name" value="PROLYL-TRNA SYNTHETASE"/>
    <property type="match status" value="1"/>
</dbReference>
<protein>
    <recommendedName>
        <fullName evidence="17">Bifunctional glutamate/proline--tRNA ligase</fullName>
        <ecNumber evidence="2">6.1.1.15</ecNumber>
        <ecNumber evidence="3">6.1.1.17</ecNumber>
    </recommendedName>
    <alternativeName>
        <fullName evidence="18">Bifunctional aminoacyl-tRNA synthetase</fullName>
    </alternativeName>
</protein>
<comment type="similarity">
    <text evidence="1">In the C-terminal section; belongs to the class-II aminoacyl-tRNA synthetase family.</text>
</comment>
<dbReference type="CDD" id="cd00936">
    <property type="entry name" value="WEPRS_RNA"/>
    <property type="match status" value="3"/>
</dbReference>
<dbReference type="SUPFAM" id="SSF47060">
    <property type="entry name" value="S15/NS1 RNA-binding domain"/>
    <property type="match status" value="3"/>
</dbReference>
<dbReference type="InterPro" id="IPR020058">
    <property type="entry name" value="Glu/Gln-tRNA-synth_Ib_cat-dom"/>
</dbReference>
<dbReference type="PRINTS" id="PR00987">
    <property type="entry name" value="TRNASYNTHGLU"/>
</dbReference>
<dbReference type="GeneTree" id="ENSGT00550000074815"/>
<feature type="domain" description="WHEP-TRS" evidence="22">
    <location>
        <begin position="857"/>
        <end position="913"/>
    </location>
</feature>
<keyword evidence="9" id="KW-0067">ATP-binding</keyword>
<dbReference type="EC" id="6.1.1.15" evidence="2"/>
<evidence type="ECO:0000256" key="15">
    <source>
        <dbReference type="ARBA" id="ARBA00050792"/>
    </source>
</evidence>
<dbReference type="FunFam" id="3.90.800.10:FF:000001">
    <property type="entry name" value="Glutamine--tRNA ligase"/>
    <property type="match status" value="1"/>
</dbReference>
<evidence type="ECO:0000256" key="14">
    <source>
        <dbReference type="ARBA" id="ARBA00047366"/>
    </source>
</evidence>
<dbReference type="SUPFAM" id="SSF52954">
    <property type="entry name" value="Class II aaRS ABD-related"/>
    <property type="match status" value="1"/>
</dbReference>
<keyword evidence="13" id="KW-0511">Multifunctional enzyme</keyword>
<feature type="compositionally biased region" description="Gly residues" evidence="19">
    <location>
        <begin position="954"/>
        <end position="965"/>
    </location>
</feature>
<dbReference type="InterPro" id="IPR010987">
    <property type="entry name" value="Glutathione-S-Trfase_C-like"/>
</dbReference>
<feature type="compositionally biased region" description="Low complexity" evidence="19">
    <location>
        <begin position="837"/>
        <end position="847"/>
    </location>
</feature>
<organism evidence="23">
    <name type="scientific">Stegastes partitus</name>
    <name type="common">bicolor damselfish</name>
    <dbReference type="NCBI Taxonomy" id="144197"/>
    <lineage>
        <taxon>Eukaryota</taxon>
        <taxon>Metazoa</taxon>
        <taxon>Chordata</taxon>
        <taxon>Craniata</taxon>
        <taxon>Vertebrata</taxon>
        <taxon>Euteleostomi</taxon>
        <taxon>Actinopterygii</taxon>
        <taxon>Neopterygii</taxon>
        <taxon>Teleostei</taxon>
        <taxon>Neoteleostei</taxon>
        <taxon>Acanthomorphata</taxon>
        <taxon>Ovalentaria</taxon>
        <taxon>Pomacentridae</taxon>
        <taxon>Stegastes</taxon>
    </lineage>
</organism>
<evidence type="ECO:0000256" key="9">
    <source>
        <dbReference type="ARBA" id="ARBA00022840"/>
    </source>
</evidence>
<dbReference type="GO" id="GO:0004827">
    <property type="term" value="F:proline-tRNA ligase activity"/>
    <property type="evidence" value="ECO:0007669"/>
    <property type="project" value="UniProtKB-EC"/>
</dbReference>
<dbReference type="GO" id="GO:0017101">
    <property type="term" value="C:aminoacyl-tRNA synthetase multienzyme complex"/>
    <property type="evidence" value="ECO:0007669"/>
    <property type="project" value="UniProtKB-ARBA"/>
</dbReference>
<dbReference type="Pfam" id="PF00458">
    <property type="entry name" value="WHEP-TRS"/>
    <property type="match status" value="3"/>
</dbReference>
<dbReference type="Gene3D" id="1.10.1160.10">
    <property type="entry name" value="Glutamyl-trna Synthetase, Domain 2"/>
    <property type="match status" value="1"/>
</dbReference>
<proteinExistence type="inferred from homology"/>
<evidence type="ECO:0000256" key="6">
    <source>
        <dbReference type="ARBA" id="ARBA00022723"/>
    </source>
</evidence>
<keyword evidence="10" id="KW-0694">RNA-binding</keyword>
<dbReference type="FunFam" id="3.30.110.30:FF:000001">
    <property type="entry name" value="Bifunctional glutamate/proline--tRNA ligase"/>
    <property type="match status" value="1"/>
</dbReference>
<dbReference type="PANTHER" id="PTHR43382:SF2">
    <property type="entry name" value="BIFUNCTIONAL GLUTAMATE_PROLINE--TRNA LIGASE"/>
    <property type="match status" value="1"/>
</dbReference>